<dbReference type="AlphaFoldDB" id="A0A5C5XJE2"/>
<comment type="caution">
    <text evidence="1">The sequence shown here is derived from an EMBL/GenBank/DDBJ whole genome shotgun (WGS) entry which is preliminary data.</text>
</comment>
<dbReference type="Proteomes" id="UP000316095">
    <property type="component" value="Unassembled WGS sequence"/>
</dbReference>
<proteinExistence type="predicted"/>
<dbReference type="OrthoDB" id="11020at126"/>
<evidence type="ECO:0000313" key="1">
    <source>
        <dbReference type="EMBL" id="TWT62848.1"/>
    </source>
</evidence>
<accession>A0A5C5XJE2</accession>
<protein>
    <submittedName>
        <fullName evidence="1">Uncharacterized protein</fullName>
    </submittedName>
</protein>
<keyword evidence="2" id="KW-1185">Reference proteome</keyword>
<name>A0A5C5XJE2_9PLAN</name>
<dbReference type="RefSeq" id="WP_146504662.1">
    <property type="nucleotide sequence ID" value="NZ_SJPG01000001.1"/>
</dbReference>
<gene>
    <name evidence="1" type="ORF">Pan54_35940</name>
</gene>
<dbReference type="EMBL" id="SJPG01000001">
    <property type="protein sequence ID" value="TWT62848.1"/>
    <property type="molecule type" value="Genomic_DNA"/>
</dbReference>
<reference evidence="1 2" key="1">
    <citation type="submission" date="2019-02" db="EMBL/GenBank/DDBJ databases">
        <title>Deep-cultivation of Planctomycetes and their phenomic and genomic characterization uncovers novel biology.</title>
        <authorList>
            <person name="Wiegand S."/>
            <person name="Jogler M."/>
            <person name="Boedeker C."/>
            <person name="Pinto D."/>
            <person name="Vollmers J."/>
            <person name="Rivas-Marin E."/>
            <person name="Kohn T."/>
            <person name="Peeters S.H."/>
            <person name="Heuer A."/>
            <person name="Rast P."/>
            <person name="Oberbeckmann S."/>
            <person name="Bunk B."/>
            <person name="Jeske O."/>
            <person name="Meyerdierks A."/>
            <person name="Storesund J.E."/>
            <person name="Kallscheuer N."/>
            <person name="Luecker S."/>
            <person name="Lage O.M."/>
            <person name="Pohl T."/>
            <person name="Merkel B.J."/>
            <person name="Hornburger P."/>
            <person name="Mueller R.-W."/>
            <person name="Bruemmer F."/>
            <person name="Labrenz M."/>
            <person name="Spormann A.M."/>
            <person name="Op Den Camp H."/>
            <person name="Overmann J."/>
            <person name="Amann R."/>
            <person name="Jetten M.S.M."/>
            <person name="Mascher T."/>
            <person name="Medema M.H."/>
            <person name="Devos D.P."/>
            <person name="Kaster A.-K."/>
            <person name="Ovreas L."/>
            <person name="Rohde M."/>
            <person name="Galperin M.Y."/>
            <person name="Jogler C."/>
        </authorList>
    </citation>
    <scope>NUCLEOTIDE SEQUENCE [LARGE SCALE GENOMIC DNA]</scope>
    <source>
        <strain evidence="1 2">Pan54</strain>
    </source>
</reference>
<sequence>MKSEDDELLHVLNELKQDIGYDMRGGGWTFIFKPCDYQANRFSLAELTELVLKNSEKLGTGHGQILTIDFATLPWGIYGWRNHEGFGFAKSGIFVYQKTYQENFGFYGVRGVEKIPRGEWIGISWSYIQLFMFFWSMSKLLDGFSDTEFFDYSLTATKLKNKSLVIHKSWLDTETQDLICPNIEGTNELKIERRVSTDSIINDWKTEARFAMKCFFDLFPNPILTEERLTTYLNRWKR</sequence>
<evidence type="ECO:0000313" key="2">
    <source>
        <dbReference type="Proteomes" id="UP000316095"/>
    </source>
</evidence>
<organism evidence="1 2">
    <name type="scientific">Rubinisphaera italica</name>
    <dbReference type="NCBI Taxonomy" id="2527969"/>
    <lineage>
        <taxon>Bacteria</taxon>
        <taxon>Pseudomonadati</taxon>
        <taxon>Planctomycetota</taxon>
        <taxon>Planctomycetia</taxon>
        <taxon>Planctomycetales</taxon>
        <taxon>Planctomycetaceae</taxon>
        <taxon>Rubinisphaera</taxon>
    </lineage>
</organism>